<dbReference type="InterPro" id="IPR011990">
    <property type="entry name" value="TPR-like_helical_dom_sf"/>
</dbReference>
<dbReference type="Gene3D" id="1.25.40.10">
    <property type="entry name" value="Tetratricopeptide repeat domain"/>
    <property type="match status" value="1"/>
</dbReference>
<dbReference type="PANTHER" id="PTHR47691">
    <property type="entry name" value="REGULATOR-RELATED"/>
    <property type="match status" value="1"/>
</dbReference>
<accession>A0A2W4RLU7</accession>
<organism evidence="2 3">
    <name type="scientific">Candidatus Methylumidiphilus alinenensis</name>
    <dbReference type="NCBI Taxonomy" id="2202197"/>
    <lineage>
        <taxon>Bacteria</taxon>
        <taxon>Pseudomonadati</taxon>
        <taxon>Pseudomonadota</taxon>
        <taxon>Gammaproteobacteria</taxon>
        <taxon>Methylococcales</taxon>
        <taxon>Candidatus Methylumidiphilus</taxon>
    </lineage>
</organism>
<dbReference type="SUPFAM" id="SSF52540">
    <property type="entry name" value="P-loop containing nucleoside triphosphate hydrolases"/>
    <property type="match status" value="1"/>
</dbReference>
<dbReference type="AlphaFoldDB" id="A0A2W4RLU7"/>
<dbReference type="GO" id="GO:0043531">
    <property type="term" value="F:ADP binding"/>
    <property type="evidence" value="ECO:0007669"/>
    <property type="project" value="InterPro"/>
</dbReference>
<dbReference type="PRINTS" id="PR00364">
    <property type="entry name" value="DISEASERSIST"/>
</dbReference>
<protein>
    <recommendedName>
        <fullName evidence="1">NB-ARC domain-containing protein</fullName>
    </recommendedName>
</protein>
<proteinExistence type="predicted"/>
<dbReference type="InterPro" id="IPR002182">
    <property type="entry name" value="NB-ARC"/>
</dbReference>
<sequence length="876" mass="97369">MASGAYRRVINDAFAAYSEWWKGAPYRPKDITTGILPGDFSYSLPCGDKSVGIVGLNTAFLQLQGGDYQGKLAWDARQLQAVCGGAVDDWLNRHSICLLLSHQGPDWLNPEAQKHGESEIAPASRFAVHLFGHMHETAIEYVRKGGNPNAVRLCQGCSVFGMELFGEPSTLQRSHGYSAGRIQFNKRNANFSLWPRIATNKTGPWRFIPDHIHAHLQNDQGTVPETLSFRQPKATSAPSNAKRKPIVHTFNSFAPHSTLPARRAFFGRKTELETIAKFLQPGHVGWGVVLDGPGGIGKTALALEAAHLAPAEHYPLKLFVSAKNRRLDPDGEHRLQDNRVDDYFALLTEIGLALGHDDIQRSPQYQRAELVRHALSSHRALLVLDNLESFTREERRRIYDLLEILPPTCRAIITSRRRDETAARTLRLDKLDIDAAKQLLTALGEHSSSIAKLSDDEQQRLYAETGGNPLLLTWTAGQLGLIQGRCRTVDEAVERLREAHRLKQVDDKNDPLEFIFGDLLDTFTDYETVMLAALAHFTEPARLAWLLPLAELSETAALTALDDLRDRALLIEDETHGTWFLPPLAARFLRLRRPEAVSAAGQRLEAGAYAFVLDAYEKNSPFNELEAVWPTVRAALPLLIAGDNTRLQTICTMLENYLQFAGLWGELFCLSQEAEAKALASGDYYNAGWRSYQKGMTHYRQGDADFVSNCAVRCADYWQKAGAGIREQAIIIHLRGRGLKLRKDYPSAIKEFEESLKLLGSISPNGADMAIDILNDLSEAKRESGDLTGAEIDFSEAMQIRAKLNILREGKRMFLMEELIASNNLSIARSLLRQNFAKEALPLAKEAVSIFIQLRHPELADAEAILAASEAACSGA</sequence>
<feature type="domain" description="NB-ARC" evidence="1">
    <location>
        <begin position="269"/>
        <end position="420"/>
    </location>
</feature>
<comment type="caution">
    <text evidence="2">The sequence shown here is derived from an EMBL/GenBank/DDBJ whole genome shotgun (WGS) entry which is preliminary data.</text>
</comment>
<name>A0A2W4RLU7_9GAMM</name>
<dbReference type="Proteomes" id="UP000249396">
    <property type="component" value="Unassembled WGS sequence"/>
</dbReference>
<evidence type="ECO:0000313" key="3">
    <source>
        <dbReference type="Proteomes" id="UP000249396"/>
    </source>
</evidence>
<dbReference type="SUPFAM" id="SSF48452">
    <property type="entry name" value="TPR-like"/>
    <property type="match status" value="1"/>
</dbReference>
<dbReference type="PANTHER" id="PTHR47691:SF3">
    <property type="entry name" value="HTH-TYPE TRANSCRIPTIONAL REGULATOR RV0890C-RELATED"/>
    <property type="match status" value="1"/>
</dbReference>
<dbReference type="Pfam" id="PF00931">
    <property type="entry name" value="NB-ARC"/>
    <property type="match status" value="1"/>
</dbReference>
<evidence type="ECO:0000313" key="2">
    <source>
        <dbReference type="EMBL" id="PZN80778.1"/>
    </source>
</evidence>
<dbReference type="EMBL" id="QJPH01000278">
    <property type="protein sequence ID" value="PZN80778.1"/>
    <property type="molecule type" value="Genomic_DNA"/>
</dbReference>
<evidence type="ECO:0000259" key="1">
    <source>
        <dbReference type="Pfam" id="PF00931"/>
    </source>
</evidence>
<gene>
    <name evidence="2" type="ORF">DM484_09405</name>
</gene>
<dbReference type="Gene3D" id="3.40.50.300">
    <property type="entry name" value="P-loop containing nucleotide triphosphate hydrolases"/>
    <property type="match status" value="1"/>
</dbReference>
<dbReference type="InterPro" id="IPR027417">
    <property type="entry name" value="P-loop_NTPase"/>
</dbReference>
<reference evidence="2 3" key="1">
    <citation type="journal article" date="2018" name="Aquat. Microb. Ecol.">
        <title>Gammaproteobacterial methanotrophs dominate.</title>
        <authorList>
            <person name="Rissanen A.J."/>
            <person name="Saarenheimo J."/>
            <person name="Tiirola M."/>
            <person name="Peura S."/>
            <person name="Aalto S.L."/>
            <person name="Karvinen A."/>
            <person name="Nykanen H."/>
        </authorList>
    </citation>
    <scope>NUCLEOTIDE SEQUENCE [LARGE SCALE GENOMIC DNA]</scope>
    <source>
        <strain evidence="2">AMbin10</strain>
    </source>
</reference>